<dbReference type="Proteomes" id="UP001155660">
    <property type="component" value="Unplaced"/>
</dbReference>
<dbReference type="GeneID" id="109079236"/>
<dbReference type="KEGG" id="ccar:109079236"/>
<protein>
    <submittedName>
        <fullName evidence="1">Uncharacterized protein LOC109079236 isoform X1</fullName>
    </submittedName>
</protein>
<gene>
    <name evidence="1" type="primary">LOC109079236</name>
</gene>
<dbReference type="AlphaFoldDB" id="A0A9Q9V8H0"/>
<organism evidence="1">
    <name type="scientific">Cyprinus carpio</name>
    <name type="common">Common carp</name>
    <dbReference type="NCBI Taxonomy" id="7962"/>
    <lineage>
        <taxon>Eukaryota</taxon>
        <taxon>Metazoa</taxon>
        <taxon>Chordata</taxon>
        <taxon>Craniata</taxon>
        <taxon>Vertebrata</taxon>
        <taxon>Euteleostomi</taxon>
        <taxon>Actinopterygii</taxon>
        <taxon>Neopterygii</taxon>
        <taxon>Teleostei</taxon>
        <taxon>Ostariophysi</taxon>
        <taxon>Cypriniformes</taxon>
        <taxon>Cyprinidae</taxon>
        <taxon>Cyprininae</taxon>
        <taxon>Cyprinus</taxon>
    </lineage>
</organism>
<proteinExistence type="predicted"/>
<dbReference type="RefSeq" id="XP_018949958.2">
    <property type="nucleotide sequence ID" value="XM_019094413.2"/>
</dbReference>
<sequence>MASKIVPTGSKRPRDPSTQGLKVKFLINIPLKVDSEDEAKKRCRYLLNALIEGFKEEDRKFTRDRNGREVLEDVAVIFGMNGKHTQDLVKELNKLEGYTYDCKIRYSIITYTWGSGGTIATELTDEEIQKLQKKSKKPKNIIPYQDIREYLKSHAATTNLVRELRGNDRSLVYFSFIDSDTFSFNSIYSEYLEIVRKELKKDPPIPPTLMSTGYELTHEKKQHLASDLDLQIRAALAEVNGLFVYYPEPNFCVLVDEEKNTIEESFIKKGRSKGDYTMESCVLIRQVKTRANFKAVFPVSKPIIIVAPERFQKYEKEPELKDLKIRQSTLNDRTLAIGVYCNGAIEFKETYKGVDLPNDPNVQPGVYHLNLKFIRDLYNCDDDAKFEELSKKNPFRMDGGDGIEVVEAIRQARECRKVFEELQEQFNNR</sequence>
<evidence type="ECO:0000313" key="1">
    <source>
        <dbReference type="RefSeq" id="XP_018949958.2"/>
    </source>
</evidence>
<reference evidence="1" key="1">
    <citation type="submission" date="2025-08" db="UniProtKB">
        <authorList>
            <consortium name="RefSeq"/>
        </authorList>
    </citation>
    <scope>IDENTIFICATION</scope>
    <source>
        <tissue evidence="1">Muscle</tissue>
    </source>
</reference>
<dbReference type="OrthoDB" id="8919996at2759"/>
<accession>A0A9Q9V8H0</accession>
<name>A0A9Q9V8H0_CYPCA</name>